<accession>A0ACC0YNR8</accession>
<evidence type="ECO:0000313" key="1">
    <source>
        <dbReference type="EMBL" id="KAJ0040056.1"/>
    </source>
</evidence>
<proteinExistence type="predicted"/>
<reference evidence="2" key="1">
    <citation type="journal article" date="2023" name="G3 (Bethesda)">
        <title>Genome assembly and association tests identify interacting loci associated with vigor, precocity, and sex in interspecific pistachio rootstocks.</title>
        <authorList>
            <person name="Palmer W."/>
            <person name="Jacygrad E."/>
            <person name="Sagayaradj S."/>
            <person name="Cavanaugh K."/>
            <person name="Han R."/>
            <person name="Bertier L."/>
            <person name="Beede B."/>
            <person name="Kafkas S."/>
            <person name="Golino D."/>
            <person name="Preece J."/>
            <person name="Michelmore R."/>
        </authorList>
    </citation>
    <scope>NUCLEOTIDE SEQUENCE [LARGE SCALE GENOMIC DNA]</scope>
</reference>
<keyword evidence="2" id="KW-1185">Reference proteome</keyword>
<dbReference type="Proteomes" id="UP001163603">
    <property type="component" value="Chromosome 5"/>
</dbReference>
<dbReference type="EMBL" id="CM047740">
    <property type="protein sequence ID" value="KAJ0040056.1"/>
    <property type="molecule type" value="Genomic_DNA"/>
</dbReference>
<protein>
    <submittedName>
        <fullName evidence="1">Uncharacterized protein</fullName>
    </submittedName>
</protein>
<evidence type="ECO:0000313" key="2">
    <source>
        <dbReference type="Proteomes" id="UP001163603"/>
    </source>
</evidence>
<comment type="caution">
    <text evidence="1">The sequence shown here is derived from an EMBL/GenBank/DDBJ whole genome shotgun (WGS) entry which is preliminary data.</text>
</comment>
<sequence>MLYQIQGVVLVLGDVRGNKVSNSGSVYPGLDRGDGCKLNLLSLMAFASSWLFNSLFACSSLFSSSPMDSFEKIVDGVPTGLGRILEFPDLDGDEPGLKLIGAAPSCVPASLSDGPVKRCTTSLKVFESVCTNVVNGLPPATPWLAGVSMDYYYLVRQALYQSDRP</sequence>
<gene>
    <name evidence="1" type="ORF">Pint_27557</name>
</gene>
<name>A0ACC0YNR8_9ROSI</name>
<organism evidence="1 2">
    <name type="scientific">Pistacia integerrima</name>
    <dbReference type="NCBI Taxonomy" id="434235"/>
    <lineage>
        <taxon>Eukaryota</taxon>
        <taxon>Viridiplantae</taxon>
        <taxon>Streptophyta</taxon>
        <taxon>Embryophyta</taxon>
        <taxon>Tracheophyta</taxon>
        <taxon>Spermatophyta</taxon>
        <taxon>Magnoliopsida</taxon>
        <taxon>eudicotyledons</taxon>
        <taxon>Gunneridae</taxon>
        <taxon>Pentapetalae</taxon>
        <taxon>rosids</taxon>
        <taxon>malvids</taxon>
        <taxon>Sapindales</taxon>
        <taxon>Anacardiaceae</taxon>
        <taxon>Pistacia</taxon>
    </lineage>
</organism>